<feature type="transmembrane region" description="Helical" evidence="1">
    <location>
        <begin position="55"/>
        <end position="72"/>
    </location>
</feature>
<name>A0A4R4YHX1_9ACTN</name>
<proteinExistence type="predicted"/>
<dbReference type="Proteomes" id="UP000295124">
    <property type="component" value="Unassembled WGS sequence"/>
</dbReference>
<evidence type="ECO:0000256" key="1">
    <source>
        <dbReference type="SAM" id="Phobius"/>
    </source>
</evidence>
<dbReference type="EMBL" id="SMKX01000236">
    <property type="protein sequence ID" value="TDD44478.1"/>
    <property type="molecule type" value="Genomic_DNA"/>
</dbReference>
<organism evidence="2 3">
    <name type="scientific">Kribbella antibiotica</name>
    <dbReference type="NCBI Taxonomy" id="190195"/>
    <lineage>
        <taxon>Bacteria</taxon>
        <taxon>Bacillati</taxon>
        <taxon>Actinomycetota</taxon>
        <taxon>Actinomycetes</taxon>
        <taxon>Propionibacteriales</taxon>
        <taxon>Kribbellaceae</taxon>
        <taxon>Kribbella</taxon>
    </lineage>
</organism>
<sequence length="267" mass="28762">MNERLPAQAASDNKPLHDDIADSLKLPARIACGVVGTVAGAAGGIGSFVPDSNSGGVPVLLAGAALFGYLAISGQRITLLKLGDNEARLSRAFRAAGRALRDPDVPEQTKAEIAEDLEPISSKLPTQTRQSVDQVLTDRDDALNYERAVKGALESMFSEQYTGEMINKREQFDALLQSGDASLVVEIKHLRGNPSRIGKMIVQELAWQLTTVPTFTAGLLITNQPITQRLAELLEQAAPRYRMEAVTWRGAEDDNALRASVSRLLAS</sequence>
<dbReference type="RefSeq" id="WP_132177520.1">
    <property type="nucleotide sequence ID" value="NZ_SMKX01000236.1"/>
</dbReference>
<protein>
    <submittedName>
        <fullName evidence="2">Uncharacterized protein</fullName>
    </submittedName>
</protein>
<comment type="caution">
    <text evidence="2">The sequence shown here is derived from an EMBL/GenBank/DDBJ whole genome shotgun (WGS) entry which is preliminary data.</text>
</comment>
<keyword evidence="3" id="KW-1185">Reference proteome</keyword>
<keyword evidence="1" id="KW-0812">Transmembrane</keyword>
<feature type="transmembrane region" description="Helical" evidence="1">
    <location>
        <begin position="30"/>
        <end position="49"/>
    </location>
</feature>
<reference evidence="2 3" key="1">
    <citation type="submission" date="2019-03" db="EMBL/GenBank/DDBJ databases">
        <title>Draft genome sequences of novel Actinobacteria.</title>
        <authorList>
            <person name="Sahin N."/>
            <person name="Ay H."/>
            <person name="Saygin H."/>
        </authorList>
    </citation>
    <scope>NUCLEOTIDE SEQUENCE [LARGE SCALE GENOMIC DNA]</scope>
    <source>
        <strain evidence="2 3">JCM 13523</strain>
    </source>
</reference>
<keyword evidence="1" id="KW-0472">Membrane</keyword>
<evidence type="ECO:0000313" key="3">
    <source>
        <dbReference type="Proteomes" id="UP000295124"/>
    </source>
</evidence>
<accession>A0A4R4YHX1</accession>
<keyword evidence="1" id="KW-1133">Transmembrane helix</keyword>
<dbReference type="AlphaFoldDB" id="A0A4R4YHX1"/>
<gene>
    <name evidence="2" type="ORF">E1263_40655</name>
</gene>
<evidence type="ECO:0000313" key="2">
    <source>
        <dbReference type="EMBL" id="TDD44478.1"/>
    </source>
</evidence>